<dbReference type="RefSeq" id="WP_160835916.1">
    <property type="nucleotide sequence ID" value="NZ_WMET01000001.1"/>
</dbReference>
<organism evidence="2 3">
    <name type="scientific">Halobacillus litoralis</name>
    <dbReference type="NCBI Taxonomy" id="45668"/>
    <lineage>
        <taxon>Bacteria</taxon>
        <taxon>Bacillati</taxon>
        <taxon>Bacillota</taxon>
        <taxon>Bacilli</taxon>
        <taxon>Bacillales</taxon>
        <taxon>Bacillaceae</taxon>
        <taxon>Halobacillus</taxon>
    </lineage>
</organism>
<keyword evidence="2" id="KW-0808">Transferase</keyword>
<sequence length="186" mass="21738">MEFEELNTKRLCLVEIHDGYIDEYFDIMSRDEVTRYIGMPSLTHRDQADGMIQTFKEQFQSEKAVRWGIVLRENGVFVGSVGLHHLTLWGRKAEIGYELHPDFWKRGLIMESVSRVLAYAFETLGLFRVGAVTFPANIPSYHVLENTGFKREGLLRGYLFQNGENHDAYMYSILRTEFNKHHNRDV</sequence>
<name>A0A845DQ66_9BACI</name>
<dbReference type="InterPro" id="IPR051908">
    <property type="entry name" value="Ribosomal_N-acetyltransferase"/>
</dbReference>
<accession>A0A845DQ66</accession>
<dbReference type="Pfam" id="PF13302">
    <property type="entry name" value="Acetyltransf_3"/>
    <property type="match status" value="1"/>
</dbReference>
<proteinExistence type="predicted"/>
<evidence type="ECO:0000313" key="3">
    <source>
        <dbReference type="Proteomes" id="UP000460949"/>
    </source>
</evidence>
<dbReference type="InterPro" id="IPR000182">
    <property type="entry name" value="GNAT_dom"/>
</dbReference>
<comment type="caution">
    <text evidence="2">The sequence shown here is derived from an EMBL/GenBank/DDBJ whole genome shotgun (WGS) entry which is preliminary data.</text>
</comment>
<dbReference type="GO" id="GO:0005737">
    <property type="term" value="C:cytoplasm"/>
    <property type="evidence" value="ECO:0007669"/>
    <property type="project" value="TreeGrafter"/>
</dbReference>
<dbReference type="GO" id="GO:0008999">
    <property type="term" value="F:protein-N-terminal-alanine acetyltransferase activity"/>
    <property type="evidence" value="ECO:0007669"/>
    <property type="project" value="TreeGrafter"/>
</dbReference>
<evidence type="ECO:0000259" key="1">
    <source>
        <dbReference type="PROSITE" id="PS51186"/>
    </source>
</evidence>
<dbReference type="PANTHER" id="PTHR43441">
    <property type="entry name" value="RIBOSOMAL-PROTEIN-SERINE ACETYLTRANSFERASE"/>
    <property type="match status" value="1"/>
</dbReference>
<reference evidence="2 3" key="1">
    <citation type="submission" date="2019-11" db="EMBL/GenBank/DDBJ databases">
        <title>Genome sequences of 17 halophilic strains isolated from different environments.</title>
        <authorList>
            <person name="Furrow R.E."/>
        </authorList>
    </citation>
    <scope>NUCLEOTIDE SEQUENCE [LARGE SCALE GENOMIC DNA]</scope>
    <source>
        <strain evidence="2 3">22511_23_Filter</strain>
    </source>
</reference>
<gene>
    <name evidence="2" type="ORF">GLW04_06500</name>
</gene>
<dbReference type="PANTHER" id="PTHR43441:SF11">
    <property type="entry name" value="RIBOSOMAL-PROTEIN-SERINE ACETYLTRANSFERASE"/>
    <property type="match status" value="1"/>
</dbReference>
<feature type="domain" description="N-acetyltransferase" evidence="1">
    <location>
        <begin position="1"/>
        <end position="176"/>
    </location>
</feature>
<dbReference type="GO" id="GO:1990189">
    <property type="term" value="F:protein N-terminal-serine acetyltransferase activity"/>
    <property type="evidence" value="ECO:0007669"/>
    <property type="project" value="TreeGrafter"/>
</dbReference>
<evidence type="ECO:0000313" key="2">
    <source>
        <dbReference type="EMBL" id="MYL19536.1"/>
    </source>
</evidence>
<dbReference type="EMBL" id="WMET01000001">
    <property type="protein sequence ID" value="MYL19536.1"/>
    <property type="molecule type" value="Genomic_DNA"/>
</dbReference>
<dbReference type="SUPFAM" id="SSF55729">
    <property type="entry name" value="Acyl-CoA N-acyltransferases (Nat)"/>
    <property type="match status" value="1"/>
</dbReference>
<dbReference type="AlphaFoldDB" id="A0A845DQ66"/>
<dbReference type="Gene3D" id="3.40.630.30">
    <property type="match status" value="1"/>
</dbReference>
<dbReference type="Proteomes" id="UP000460949">
    <property type="component" value="Unassembled WGS sequence"/>
</dbReference>
<dbReference type="PROSITE" id="PS51186">
    <property type="entry name" value="GNAT"/>
    <property type="match status" value="1"/>
</dbReference>
<dbReference type="InterPro" id="IPR016181">
    <property type="entry name" value="Acyl_CoA_acyltransferase"/>
</dbReference>
<protein>
    <submittedName>
        <fullName evidence="2">GNAT family N-acetyltransferase</fullName>
    </submittedName>
</protein>